<evidence type="ECO:0000256" key="2">
    <source>
        <dbReference type="SAM" id="Phobius"/>
    </source>
</evidence>
<feature type="region of interest" description="Disordered" evidence="1">
    <location>
        <begin position="1321"/>
        <end position="1427"/>
    </location>
</feature>
<feature type="transmembrane region" description="Helical" evidence="2">
    <location>
        <begin position="1461"/>
        <end position="1479"/>
    </location>
</feature>
<feature type="chain" id="PRO_5015644362" evidence="3">
    <location>
        <begin position="29"/>
        <end position="1514"/>
    </location>
</feature>
<dbReference type="Proteomes" id="UP000240739">
    <property type="component" value="Unassembled WGS sequence"/>
</dbReference>
<feature type="compositionally biased region" description="Pro residues" evidence="1">
    <location>
        <begin position="1353"/>
        <end position="1375"/>
    </location>
</feature>
<feature type="region of interest" description="Disordered" evidence="1">
    <location>
        <begin position="1205"/>
        <end position="1228"/>
    </location>
</feature>
<evidence type="ECO:0000313" key="4">
    <source>
        <dbReference type="EMBL" id="PTL60633.1"/>
    </source>
</evidence>
<keyword evidence="5" id="KW-1185">Reference proteome</keyword>
<reference evidence="4 5" key="1">
    <citation type="submission" date="2018-03" db="EMBL/GenBank/DDBJ databases">
        <title>Aquarubrobacter algicola gen. nov., sp. nov., a novel actinobacterium isolated from shallow eutrophic lake during the end of cyanobacterial harmful algal blooms.</title>
        <authorList>
            <person name="Chun S.J."/>
        </authorList>
    </citation>
    <scope>NUCLEOTIDE SEQUENCE [LARGE SCALE GENOMIC DNA]</scope>
    <source>
        <strain evidence="4 5">Seoho-28</strain>
    </source>
</reference>
<dbReference type="OrthoDB" id="3454650at2"/>
<evidence type="ECO:0000313" key="5">
    <source>
        <dbReference type="Proteomes" id="UP000240739"/>
    </source>
</evidence>
<dbReference type="EMBL" id="PYYB01000001">
    <property type="protein sequence ID" value="PTL60633.1"/>
    <property type="molecule type" value="Genomic_DNA"/>
</dbReference>
<keyword evidence="2" id="KW-1133">Transmembrane helix</keyword>
<evidence type="ECO:0000256" key="1">
    <source>
        <dbReference type="SAM" id="MobiDB-lite"/>
    </source>
</evidence>
<dbReference type="InterPro" id="IPR029052">
    <property type="entry name" value="Metallo-depent_PP-like"/>
</dbReference>
<evidence type="ECO:0000256" key="3">
    <source>
        <dbReference type="SAM" id="SignalP"/>
    </source>
</evidence>
<sequence length="1514" mass="155986">MRRALRTVPIAAAAIALSAALLTSPGQGQDGGGGIVAQPVLGVADAQTVLLGAVTVDGAPGETWAYRVMPAEYAGAVLDGQTVPNGPLGDGLVGDPQLVLLRHTDATGWRVQETPLDREGRTSRGIVPNPRAAEVLPRGGGYLLGRAQGTAAPGDETRILVRNPGGRFGELPAPPDDVLLPAATPEVDDPGEALAGDRGLGNAVATGYEDGDTTHVLVAPRGRQEQSAVLHWDGETWSREPVEIPAGSENTFEIVAIDATGPGNAWFVARPAGALDRGIVLFERDARDEDAPVWRERPLDAARFADAATPALGISDVTTLDGGLQQTLTVTADGVWVDGSLTAGGATRDLTLFVDPDRDAPAARVLGSWCDAQTPDGEAICDRPLGVRFSRRTGYRSLGFAAGDGGFGGRIVSNPLRPGGEDDTNLGTYLSLQGATFRRLPGAGGNLRRSAAFSTPDEGWLEGPVQVTRRPVASALRPWPVAVRAPFTAVSHQPGAAGGDPNTQALAVGASGAVARYLPGTGWTREFLLTSTGAVTSPTLRGVAWPEPGRAYAVGDLGAMWLWRSETGLWERDPAAPVGFEANLMGVAFQPGSGARGYAVGRQGTLLRYDKTWTQEALPADVATRDITSVTFAGAQAIAVAGRDVLVSDGGPWRVDEQLRELLRGLKGADPQLLVAAGLPDGGAVVAGRNLVLQRDGAGRPWRFADQPLPGVTAVAAAAVRDGDRVRAVLSVVPGIQYPPGETLPDVDPDLPPPVLTPIPLPGDGYVLREVPGGWRDEQRQAFSGSGADRPVKPDPVAAFDLSPAGTGWAVGGWSGELDSAGRGSSGRNATGRANRQRVQTAAILRLGDGAQEAPPAVGAAEIPLDQSTVTFAVAGHAQCERACADLAGQDLAPDRALRTTVARVAQLATRPNGPRALLFTGGRTKPGGEPQSRAEADRYAELLGVGGGLPVFPAVSAGDVPDGSASTFRGAFAGAGAPLGTGAPGPTITPVSGPGPDGAATHYAFETTGPTGTVRVIVIDNAAGSLAASDPHQSPAEPQLPWLRDQLAAAKAKATPAIVVGSRDLTSRQQPALNVATDADEVARVLVDGGASAYFYERPEENRVTRIPAGAATTIPAFGTGTLGYRSPLSNTSDGPDALFGDSGFLLAQVDTVNRDAATNRAPVGVRLIPVIDDLALQAIDGTLLRRSRPSLFQGLGRRPVAGDRWGDISGADGNPNPPGGDPYTAFPPAQCATAGCATRLTPEFAFASSAPDIADFVRQDPASTNLRKPFLGADDKVVTDAASGLICPFNAGTTNVTVSAGGLAFTQRVTVLAGSVQRPCGTRPLDPSRFPAATPAAVPPPAAAPAAAPANSPPPPVSPPPPPAPQQPPPTPAPAVKAVPPVQPLPPAAPPTEVPPARDLTRAQVPAPPPPPAGGFGRPIPPGGAVIRVLEEKREEEIAPESSQAFAAYDVDEGPSVPYGPFVFGIVLLAAFAGASVRPGLRRRNRRAEHAVAVARVEPDPLDPRTRHRRTR</sequence>
<comment type="caution">
    <text evidence="4">The sequence shown here is derived from an EMBL/GenBank/DDBJ whole genome shotgun (WGS) entry which is preliminary data.</text>
</comment>
<gene>
    <name evidence="4" type="ORF">C7Y72_13820</name>
</gene>
<keyword evidence="2" id="KW-0472">Membrane</keyword>
<keyword evidence="3" id="KW-0732">Signal</keyword>
<proteinExistence type="predicted"/>
<keyword evidence="2" id="KW-0812">Transmembrane</keyword>
<feature type="region of interest" description="Disordered" evidence="1">
    <location>
        <begin position="914"/>
        <end position="933"/>
    </location>
</feature>
<name>A0A2T4UN21_9ACTN</name>
<protein>
    <submittedName>
        <fullName evidence="4">Uncharacterized protein</fullName>
    </submittedName>
</protein>
<organism evidence="4 5">
    <name type="scientific">Paraconexibacter algicola</name>
    <dbReference type="NCBI Taxonomy" id="2133960"/>
    <lineage>
        <taxon>Bacteria</taxon>
        <taxon>Bacillati</taxon>
        <taxon>Actinomycetota</taxon>
        <taxon>Thermoleophilia</taxon>
        <taxon>Solirubrobacterales</taxon>
        <taxon>Paraconexibacteraceae</taxon>
        <taxon>Paraconexibacter</taxon>
    </lineage>
</organism>
<feature type="compositionally biased region" description="Pro residues" evidence="1">
    <location>
        <begin position="1383"/>
        <end position="1396"/>
    </location>
</feature>
<accession>A0A2T4UN21</accession>
<feature type="signal peptide" evidence="3">
    <location>
        <begin position="1"/>
        <end position="28"/>
    </location>
</feature>
<dbReference type="SUPFAM" id="SSF56300">
    <property type="entry name" value="Metallo-dependent phosphatases"/>
    <property type="match status" value="1"/>
</dbReference>
<dbReference type="RefSeq" id="WP_107569452.1">
    <property type="nucleotide sequence ID" value="NZ_PYYB01000001.1"/>
</dbReference>
<feature type="region of interest" description="Disordered" evidence="1">
    <location>
        <begin position="1484"/>
        <end position="1514"/>
    </location>
</feature>